<organism evidence="3 4">
    <name type="scientific">Demequina mangrovi</name>
    <dbReference type="NCBI Taxonomy" id="1043493"/>
    <lineage>
        <taxon>Bacteria</taxon>
        <taxon>Bacillati</taxon>
        <taxon>Actinomycetota</taxon>
        <taxon>Actinomycetes</taxon>
        <taxon>Micrococcales</taxon>
        <taxon>Demequinaceae</taxon>
        <taxon>Demequina</taxon>
    </lineage>
</organism>
<comment type="similarity">
    <text evidence="1">Belongs to the Rv1128c/1148c/1588c/1702c/1945/3466 family.</text>
</comment>
<dbReference type="GO" id="GO:0008270">
    <property type="term" value="F:zinc ion binding"/>
    <property type="evidence" value="ECO:0007669"/>
    <property type="project" value="InterPro"/>
</dbReference>
<proteinExistence type="inferred from homology"/>
<dbReference type="Proteomes" id="UP000183315">
    <property type="component" value="Unassembled WGS sequence"/>
</dbReference>
<dbReference type="CDD" id="cd00085">
    <property type="entry name" value="HNHc"/>
    <property type="match status" value="1"/>
</dbReference>
<evidence type="ECO:0000313" key="3">
    <source>
        <dbReference type="EMBL" id="SEI97983.1"/>
    </source>
</evidence>
<dbReference type="EMBL" id="FNZI01000001">
    <property type="protein sequence ID" value="SEI97983.1"/>
    <property type="molecule type" value="Genomic_DNA"/>
</dbReference>
<dbReference type="OrthoDB" id="5177627at2"/>
<dbReference type="GO" id="GO:0003676">
    <property type="term" value="F:nucleic acid binding"/>
    <property type="evidence" value="ECO:0007669"/>
    <property type="project" value="InterPro"/>
</dbReference>
<gene>
    <name evidence="3" type="ORF">SAMN05421637_0626</name>
</gene>
<dbReference type="Pfam" id="PF01844">
    <property type="entry name" value="HNH"/>
    <property type="match status" value="1"/>
</dbReference>
<dbReference type="Gene3D" id="1.10.30.50">
    <property type="match status" value="1"/>
</dbReference>
<dbReference type="RefSeq" id="WP_081953135.1">
    <property type="nucleotide sequence ID" value="NZ_BBLU01000002.1"/>
</dbReference>
<dbReference type="eggNOG" id="COG1403">
    <property type="taxonomic scope" value="Bacteria"/>
</dbReference>
<dbReference type="Pfam" id="PF02720">
    <property type="entry name" value="DUF222"/>
    <property type="match status" value="1"/>
</dbReference>
<dbReference type="SMART" id="SM00507">
    <property type="entry name" value="HNHc"/>
    <property type="match status" value="1"/>
</dbReference>
<dbReference type="STRING" id="1043493.SAMN05421637_0626"/>
<reference evidence="4" key="1">
    <citation type="submission" date="2016-10" db="EMBL/GenBank/DDBJ databases">
        <authorList>
            <person name="Varghese N."/>
        </authorList>
    </citation>
    <scope>NUCLEOTIDE SEQUENCE [LARGE SCALE GENOMIC DNA]</scope>
    <source>
        <strain evidence="4">DSM 24868</strain>
    </source>
</reference>
<evidence type="ECO:0000313" key="4">
    <source>
        <dbReference type="Proteomes" id="UP000183315"/>
    </source>
</evidence>
<name>A0A1H6V064_9MICO</name>
<evidence type="ECO:0000256" key="1">
    <source>
        <dbReference type="ARBA" id="ARBA00023450"/>
    </source>
</evidence>
<accession>A0A1H6V064</accession>
<dbReference type="GO" id="GO:0004519">
    <property type="term" value="F:endonuclease activity"/>
    <property type="evidence" value="ECO:0007669"/>
    <property type="project" value="InterPro"/>
</dbReference>
<sequence>MTFSAARLVAAIAALRGFEGRDLGALSAEELALFEEASAAVYRHAGVAVAAGAAESMRRSCGAHGSPKPSDVKGRRRETAQRLGIDERGAQQFIDAGGDPEASRHKVVRRAFRGGRIGAAAVEVLERTLDTIGDVPEGLEARLVAKAERLTLRELRRACEQAIALHDRASLEEKERRHRDQRELLVGRDHDGMVTLRARLDAASAAPVLALLDAQVRDVLQRRRDDRVAAAGDARTAGQIRADALVALAQHCLGCAEPGSGVRSEVVVRLDHEALETGLGVGTCDSLGGPISASTLRLMAVDAAVIPSVLGGDGLPLDWGRSRRLFAAPQRKAIAERDGGCAWCLAPPTWCVVHHVRFWSDGGGTDLDNGVLLCTGCHVRLHSTEWELELRNGLPWLIPPAAVDPDRTPIRGGVARLDPHAIP</sequence>
<protein>
    <submittedName>
        <fullName evidence="3">5-methylcytosine-specific restriction enzyme A</fullName>
    </submittedName>
</protein>
<evidence type="ECO:0000259" key="2">
    <source>
        <dbReference type="SMART" id="SM00507"/>
    </source>
</evidence>
<dbReference type="InterPro" id="IPR003870">
    <property type="entry name" value="DUF222"/>
</dbReference>
<dbReference type="AlphaFoldDB" id="A0A1H6V064"/>
<feature type="domain" description="HNH nuclease" evidence="2">
    <location>
        <begin position="329"/>
        <end position="379"/>
    </location>
</feature>
<dbReference type="InterPro" id="IPR002711">
    <property type="entry name" value="HNH"/>
</dbReference>
<keyword evidence="4" id="KW-1185">Reference proteome</keyword>
<dbReference type="InterPro" id="IPR003615">
    <property type="entry name" value="HNH_nuc"/>
</dbReference>